<feature type="region of interest" description="Disordered" evidence="1">
    <location>
        <begin position="299"/>
        <end position="333"/>
    </location>
</feature>
<protein>
    <submittedName>
        <fullName evidence="4">DNA gyrase subunit B</fullName>
        <ecNumber evidence="4">5.99.1.3</ecNumber>
    </submittedName>
</protein>
<keyword evidence="2" id="KW-0812">Transmembrane</keyword>
<feature type="compositionally biased region" description="Low complexity" evidence="1">
    <location>
        <begin position="300"/>
        <end position="316"/>
    </location>
</feature>
<evidence type="ECO:0000313" key="4">
    <source>
        <dbReference type="EMBL" id="CAA9578426.1"/>
    </source>
</evidence>
<evidence type="ECO:0000256" key="2">
    <source>
        <dbReference type="SAM" id="Phobius"/>
    </source>
</evidence>
<feature type="chain" id="PRO_5026882737" evidence="3">
    <location>
        <begin position="20"/>
        <end position="366"/>
    </location>
</feature>
<dbReference type="EMBL" id="CADCWK010000414">
    <property type="protein sequence ID" value="CAA9578426.1"/>
    <property type="molecule type" value="Genomic_DNA"/>
</dbReference>
<dbReference type="EC" id="5.99.1.3" evidence="4"/>
<feature type="signal peptide" evidence="3">
    <location>
        <begin position="1"/>
        <end position="19"/>
    </location>
</feature>
<sequence length="366" mass="37624">MAAFAMTIALLAAMLPAFGQSVAAQEDGSGDGSPETGSITVQMWTCPVDYAGSEFLTDCIAGEIPYELIRTNPSGETLSAQSGFDGFVTYAGGDAGAYQLALQIPGDFSGFYYACFDGSDVFQFDGSSNVIDFNLTAGASLFCRWYVIPENAAGESPAPSAAPSAAPSDTGSSAAAVQVYLCPTDYTGDDYLTDCAPSDTQIPVSINPGTTYDESQAVSAPTGADGFVTFEGLTPGEYTLALGVPGDFARFYYACFDVTFGSEVFVKNGDTNTLSFIIEQGGDLSCRWYVIPEDARGEESPAASASATAQPSAAASRTPGAVTGLPSTGTGTENDGAMIPVTSLLLVLGLAAVGVAMVSRRTATSR</sequence>
<name>A0A6J4VNA9_9BACT</name>
<keyword evidence="4" id="KW-0413">Isomerase</keyword>
<accession>A0A6J4VNA9</accession>
<dbReference type="AlphaFoldDB" id="A0A6J4VNA9"/>
<evidence type="ECO:0000256" key="3">
    <source>
        <dbReference type="SAM" id="SignalP"/>
    </source>
</evidence>
<keyword evidence="3" id="KW-0732">Signal</keyword>
<reference evidence="4" key="1">
    <citation type="submission" date="2020-02" db="EMBL/GenBank/DDBJ databases">
        <authorList>
            <person name="Meier V. D."/>
        </authorList>
    </citation>
    <scope>NUCLEOTIDE SEQUENCE</scope>
    <source>
        <strain evidence="4">AVDCRST_MAG33</strain>
    </source>
</reference>
<evidence type="ECO:0000256" key="1">
    <source>
        <dbReference type="SAM" id="MobiDB-lite"/>
    </source>
</evidence>
<keyword evidence="2" id="KW-1133">Transmembrane helix</keyword>
<proteinExistence type="predicted"/>
<gene>
    <name evidence="4" type="ORF">AVDCRST_MAG33-3326</name>
</gene>
<dbReference type="GO" id="GO:0016853">
    <property type="term" value="F:isomerase activity"/>
    <property type="evidence" value="ECO:0007669"/>
    <property type="project" value="UniProtKB-KW"/>
</dbReference>
<keyword evidence="2" id="KW-0472">Membrane</keyword>
<organism evidence="4">
    <name type="scientific">uncultured Thermomicrobiales bacterium</name>
    <dbReference type="NCBI Taxonomy" id="1645740"/>
    <lineage>
        <taxon>Bacteria</taxon>
        <taxon>Pseudomonadati</taxon>
        <taxon>Thermomicrobiota</taxon>
        <taxon>Thermomicrobia</taxon>
        <taxon>Thermomicrobiales</taxon>
        <taxon>environmental samples</taxon>
    </lineage>
</organism>
<feature type="transmembrane region" description="Helical" evidence="2">
    <location>
        <begin position="337"/>
        <end position="358"/>
    </location>
</feature>